<evidence type="ECO:0000256" key="1">
    <source>
        <dbReference type="SAM" id="MobiDB-lite"/>
    </source>
</evidence>
<organism evidence="3 4">
    <name type="scientific">Streptomyces sparsogenes DSM 40356</name>
    <dbReference type="NCBI Taxonomy" id="1331668"/>
    <lineage>
        <taxon>Bacteria</taxon>
        <taxon>Bacillati</taxon>
        <taxon>Actinomycetota</taxon>
        <taxon>Actinomycetes</taxon>
        <taxon>Kitasatosporales</taxon>
        <taxon>Streptomycetaceae</taxon>
        <taxon>Streptomyces</taxon>
    </lineage>
</organism>
<dbReference type="RefSeq" id="WP_249025334.1">
    <property type="nucleotide sequence ID" value="NZ_ASQP01000001.1"/>
</dbReference>
<keyword evidence="4" id="KW-1185">Reference proteome</keyword>
<feature type="compositionally biased region" description="Low complexity" evidence="1">
    <location>
        <begin position="9"/>
        <end position="19"/>
    </location>
</feature>
<protein>
    <recommendedName>
        <fullName evidence="2">Putative zinc-finger domain-containing protein</fullName>
    </recommendedName>
</protein>
<accession>A0A1R1STI3</accession>
<gene>
    <name evidence="3" type="ORF">SPAR_00035</name>
</gene>
<name>A0A1R1STI3_9ACTN</name>
<dbReference type="Proteomes" id="UP000186168">
    <property type="component" value="Unassembled WGS sequence"/>
</dbReference>
<evidence type="ECO:0000259" key="2">
    <source>
        <dbReference type="Pfam" id="PF13490"/>
    </source>
</evidence>
<feature type="domain" description="Putative zinc-finger" evidence="2">
    <location>
        <begin position="49"/>
        <end position="85"/>
    </location>
</feature>
<evidence type="ECO:0000313" key="4">
    <source>
        <dbReference type="Proteomes" id="UP000186168"/>
    </source>
</evidence>
<feature type="region of interest" description="Disordered" evidence="1">
    <location>
        <begin position="1"/>
        <end position="28"/>
    </location>
</feature>
<comment type="caution">
    <text evidence="3">The sequence shown here is derived from an EMBL/GenBank/DDBJ whole genome shotgun (WGS) entry which is preliminary data.</text>
</comment>
<dbReference type="InterPro" id="IPR027383">
    <property type="entry name" value="Znf_put"/>
</dbReference>
<dbReference type="EMBL" id="ASQP01000001">
    <property type="protein sequence ID" value="OMI41588.1"/>
    <property type="molecule type" value="Genomic_DNA"/>
</dbReference>
<sequence>MARTKRSTASRSPPRAASAQDVRVSSSRSGIAALRADGGGIGDHEGVVCAQFRVAVSARVDGEAPPPEVPDAALDAHLLECPECRRWGERARRLRELAARLDGEAAGHGGP</sequence>
<dbReference type="Pfam" id="PF13490">
    <property type="entry name" value="zf-HC2"/>
    <property type="match status" value="1"/>
</dbReference>
<evidence type="ECO:0000313" key="3">
    <source>
        <dbReference type="EMBL" id="OMI41588.1"/>
    </source>
</evidence>
<dbReference type="AlphaFoldDB" id="A0A1R1STI3"/>
<proteinExistence type="predicted"/>
<reference evidence="3 4" key="1">
    <citation type="submission" date="2013-05" db="EMBL/GenBank/DDBJ databases">
        <title>Genome sequence of Streptomyces sparsogenes DSM 40356.</title>
        <authorList>
            <person name="Coyne S."/>
            <person name="Seebeck F.P."/>
        </authorList>
    </citation>
    <scope>NUCLEOTIDE SEQUENCE [LARGE SCALE GENOMIC DNA]</scope>
    <source>
        <strain evidence="3 4">DSM 40356</strain>
    </source>
</reference>